<feature type="transmembrane region" description="Helical" evidence="1">
    <location>
        <begin position="162"/>
        <end position="185"/>
    </location>
</feature>
<name>A0A1M6QU60_9CLOT</name>
<keyword evidence="1" id="KW-0812">Transmembrane</keyword>
<dbReference type="EMBL" id="FRAD01000018">
    <property type="protein sequence ID" value="SHK23859.1"/>
    <property type="molecule type" value="Genomic_DNA"/>
</dbReference>
<feature type="transmembrane region" description="Helical" evidence="1">
    <location>
        <begin position="332"/>
        <end position="351"/>
    </location>
</feature>
<protein>
    <recommendedName>
        <fullName evidence="4">Nucleoside recognition</fullName>
    </recommendedName>
</protein>
<evidence type="ECO:0000313" key="2">
    <source>
        <dbReference type="EMBL" id="SHK23859.1"/>
    </source>
</evidence>
<reference evidence="2 3" key="1">
    <citation type="submission" date="2016-11" db="EMBL/GenBank/DDBJ databases">
        <authorList>
            <person name="Jaros S."/>
            <person name="Januszkiewicz K."/>
            <person name="Wedrychowicz H."/>
        </authorList>
    </citation>
    <scope>NUCLEOTIDE SEQUENCE [LARGE SCALE GENOMIC DNA]</scope>
    <source>
        <strain evidence="2 3">DSM 3090</strain>
    </source>
</reference>
<sequence length="388" mass="41228">MEKEKHYKKAIGLEGFICTVVFFGFFIILGSIMGAPNMFNTLMETGFDLLVNTVLKITALAVIAGAAASILSEFGVVSLINKLLSPLMKPLYDLPGVASLGILTTYLSDNPAIITLADNKVFLRYFKKYQVPALTNLGTSFGMGLILTAFMIGQTGPKGETYILSALIGNVGAVVGSVISCRLMIHHTKKEYGTELPAVQEEDSNIDTINYREVREGSVSGRILESMLEGGKSGVDMGVAIVPGVIIICTLVMMLTMGPGASGKYTGAAYEGVPLFPWIGKQLSFILEPLLGFKSPEAIAFPITSLGAVGAAISLVPNFLKQGLIGGNEIAVFTAMGMCWSGYLSTHVAMMDSLKFRHLTGRAIVSHTIGGLCAGVVAHLLFLLTTLL</sequence>
<gene>
    <name evidence="2" type="ORF">SAMN02745248_02130</name>
</gene>
<evidence type="ECO:0000256" key="1">
    <source>
        <dbReference type="SAM" id="Phobius"/>
    </source>
</evidence>
<dbReference type="STRING" id="1121331.SAMN02745248_02130"/>
<feature type="transmembrane region" description="Helical" evidence="1">
    <location>
        <begin position="133"/>
        <end position="156"/>
    </location>
</feature>
<dbReference type="Proteomes" id="UP000183952">
    <property type="component" value="Unassembled WGS sequence"/>
</dbReference>
<dbReference type="AlphaFoldDB" id="A0A1M6QU60"/>
<evidence type="ECO:0008006" key="4">
    <source>
        <dbReference type="Google" id="ProtNLM"/>
    </source>
</evidence>
<feature type="transmembrane region" description="Helical" evidence="1">
    <location>
        <begin position="237"/>
        <end position="257"/>
    </location>
</feature>
<accession>A0A1M6QU60</accession>
<feature type="transmembrane region" description="Helical" evidence="1">
    <location>
        <begin position="299"/>
        <end position="320"/>
    </location>
</feature>
<dbReference type="OrthoDB" id="6189592at2"/>
<keyword evidence="1" id="KW-1133">Transmembrane helix</keyword>
<organism evidence="2 3">
    <name type="scientific">Hathewaya proteolytica DSM 3090</name>
    <dbReference type="NCBI Taxonomy" id="1121331"/>
    <lineage>
        <taxon>Bacteria</taxon>
        <taxon>Bacillati</taxon>
        <taxon>Bacillota</taxon>
        <taxon>Clostridia</taxon>
        <taxon>Eubacteriales</taxon>
        <taxon>Clostridiaceae</taxon>
        <taxon>Hathewaya</taxon>
    </lineage>
</organism>
<proteinExistence type="predicted"/>
<feature type="transmembrane region" description="Helical" evidence="1">
    <location>
        <begin position="54"/>
        <end position="80"/>
    </location>
</feature>
<keyword evidence="1" id="KW-0472">Membrane</keyword>
<feature type="transmembrane region" description="Helical" evidence="1">
    <location>
        <begin position="12"/>
        <end position="34"/>
    </location>
</feature>
<dbReference type="RefSeq" id="WP_072904067.1">
    <property type="nucleotide sequence ID" value="NZ_FRAD01000018.1"/>
</dbReference>
<keyword evidence="3" id="KW-1185">Reference proteome</keyword>
<feature type="transmembrane region" description="Helical" evidence="1">
    <location>
        <begin position="363"/>
        <end position="384"/>
    </location>
</feature>
<evidence type="ECO:0000313" key="3">
    <source>
        <dbReference type="Proteomes" id="UP000183952"/>
    </source>
</evidence>